<dbReference type="GO" id="GO:0003677">
    <property type="term" value="F:DNA binding"/>
    <property type="evidence" value="ECO:0007669"/>
    <property type="project" value="UniProtKB-KW"/>
</dbReference>
<accession>A0A1I2D6Y0</accession>
<dbReference type="Pfam" id="PF17931">
    <property type="entry name" value="TetR_C_23"/>
    <property type="match status" value="1"/>
</dbReference>
<evidence type="ECO:0000313" key="3">
    <source>
        <dbReference type="Proteomes" id="UP000183129"/>
    </source>
</evidence>
<dbReference type="InterPro" id="IPR036271">
    <property type="entry name" value="Tet_transcr_reg_TetR-rel_C_sf"/>
</dbReference>
<protein>
    <submittedName>
        <fullName evidence="2">DNA-binding transcriptional regulator, AcrR family</fullName>
    </submittedName>
</protein>
<dbReference type="AlphaFoldDB" id="A0A1I2D6Y0"/>
<evidence type="ECO:0000313" key="2">
    <source>
        <dbReference type="EMBL" id="SFE76264.1"/>
    </source>
</evidence>
<dbReference type="SUPFAM" id="SSF48498">
    <property type="entry name" value="Tetracyclin repressor-like, C-terminal domain"/>
    <property type="match status" value="1"/>
</dbReference>
<feature type="domain" description="Tetracyclin repressor-like C-terminal" evidence="1">
    <location>
        <begin position="122"/>
        <end position="248"/>
    </location>
</feature>
<evidence type="ECO:0000259" key="1">
    <source>
        <dbReference type="Pfam" id="PF17931"/>
    </source>
</evidence>
<proteinExistence type="predicted"/>
<dbReference type="Proteomes" id="UP000183129">
    <property type="component" value="Unassembled WGS sequence"/>
</dbReference>
<dbReference type="InterPro" id="IPR041673">
    <property type="entry name" value="TetR_C_23"/>
</dbReference>
<name>A0A1I2D6Y0_9SPHI</name>
<dbReference type="RefSeq" id="WP_316931005.1">
    <property type="nucleotide sequence ID" value="NZ_FONS01000002.1"/>
</dbReference>
<reference evidence="2 3" key="1">
    <citation type="submission" date="2016-10" db="EMBL/GenBank/DDBJ databases">
        <authorList>
            <person name="de Groot N.N."/>
        </authorList>
    </citation>
    <scope>NUCLEOTIDE SEQUENCE [LARGE SCALE GENOMIC DNA]</scope>
    <source>
        <strain evidence="2 3">ATCC 51969</strain>
    </source>
</reference>
<sequence>MNVTLRSYDYFLSKCQEIAGETQVIKCGFKTNPAFISFINKTIMATAQQIRNGYIDYVLTHDGQPKSVYSFVKKLKISEADFYSFFASFDSIEKIIWVELTVETLSAIRGQEVWTEYSSRDKMLSFFYSYTELLKKDRSFIIYSLGRSPKRLSAPEVLSGVRPIFENFADELIAEGLENGEIADRKFLTKRYKDALWIQFGFILNFWVNDDSTDFEKTDEAIEKGINVTFDLLQRSPLDNLLEYGKFLSRNKKSFTI</sequence>
<keyword evidence="2" id="KW-0238">DNA-binding</keyword>
<dbReference type="STRING" id="34086.SAMN04488084_10336"/>
<dbReference type="EMBL" id="FONS01000002">
    <property type="protein sequence ID" value="SFE76264.1"/>
    <property type="molecule type" value="Genomic_DNA"/>
</dbReference>
<gene>
    <name evidence="2" type="ORF">SAMN03003324_01374</name>
</gene>
<organism evidence="2 3">
    <name type="scientific">Pedobacter antarcticus</name>
    <dbReference type="NCBI Taxonomy" id="34086"/>
    <lineage>
        <taxon>Bacteria</taxon>
        <taxon>Pseudomonadati</taxon>
        <taxon>Bacteroidota</taxon>
        <taxon>Sphingobacteriia</taxon>
        <taxon>Sphingobacteriales</taxon>
        <taxon>Sphingobacteriaceae</taxon>
        <taxon>Pedobacter</taxon>
    </lineage>
</organism>